<dbReference type="Proteomes" id="UP000619479">
    <property type="component" value="Unassembled WGS sequence"/>
</dbReference>
<evidence type="ECO:0000313" key="3">
    <source>
        <dbReference type="Proteomes" id="UP000619479"/>
    </source>
</evidence>
<dbReference type="AlphaFoldDB" id="A0A919M8L5"/>
<dbReference type="EMBL" id="BOMH01000048">
    <property type="protein sequence ID" value="GID68528.1"/>
    <property type="molecule type" value="Genomic_DNA"/>
</dbReference>
<evidence type="ECO:0000256" key="1">
    <source>
        <dbReference type="SAM" id="MobiDB-lite"/>
    </source>
</evidence>
<protein>
    <submittedName>
        <fullName evidence="2">Uncharacterized protein</fullName>
    </submittedName>
</protein>
<gene>
    <name evidence="2" type="ORF">Acy02nite_64090</name>
</gene>
<sequence length="269" mass="28903">MTETGWPLIPRETLPPPIPVERRAHRRDAPRRADGRQLTMFGAETIEPSPADLAGLLAGPGELGRMGGTARVSVIVGDAWRVHVLVAEFVARGLTATWAPVIEEPPQDQALPGVRDEPPDPTEEILDTPEEPPPPGDTPEEPPQPADTPEEPPPPRFEVRTAYSRRLNGLAKAWPEAAAQLFLSGPRLRLWVAAAGLPRPGGFRLGLDPAKDPVEVDAALVRAGLAGRVSDDGRSYLIVGRRRLTRLAELVGERPDAAPPEMWPGSAGA</sequence>
<comment type="caution">
    <text evidence="2">The sequence shown here is derived from an EMBL/GenBank/DDBJ whole genome shotgun (WGS) entry which is preliminary data.</text>
</comment>
<accession>A0A919M8L5</accession>
<evidence type="ECO:0000313" key="2">
    <source>
        <dbReference type="EMBL" id="GID68528.1"/>
    </source>
</evidence>
<feature type="compositionally biased region" description="Acidic residues" evidence="1">
    <location>
        <begin position="119"/>
        <end position="130"/>
    </location>
</feature>
<feature type="region of interest" description="Disordered" evidence="1">
    <location>
        <begin position="102"/>
        <end position="157"/>
    </location>
</feature>
<organism evidence="2 3">
    <name type="scientific">Actinoplanes cyaneus</name>
    <dbReference type="NCBI Taxonomy" id="52696"/>
    <lineage>
        <taxon>Bacteria</taxon>
        <taxon>Bacillati</taxon>
        <taxon>Actinomycetota</taxon>
        <taxon>Actinomycetes</taxon>
        <taxon>Micromonosporales</taxon>
        <taxon>Micromonosporaceae</taxon>
        <taxon>Actinoplanes</taxon>
    </lineage>
</organism>
<feature type="compositionally biased region" description="Pro residues" evidence="1">
    <location>
        <begin position="131"/>
        <end position="156"/>
    </location>
</feature>
<proteinExistence type="predicted"/>
<name>A0A919M8L5_9ACTN</name>
<reference evidence="2" key="1">
    <citation type="submission" date="2021-01" db="EMBL/GenBank/DDBJ databases">
        <title>Whole genome shotgun sequence of Actinoplanes cyaneus NBRC 14990.</title>
        <authorList>
            <person name="Komaki H."/>
            <person name="Tamura T."/>
        </authorList>
    </citation>
    <scope>NUCLEOTIDE SEQUENCE</scope>
    <source>
        <strain evidence="2">NBRC 14990</strain>
    </source>
</reference>
<keyword evidence="3" id="KW-1185">Reference proteome</keyword>